<evidence type="ECO:0000256" key="1">
    <source>
        <dbReference type="SAM" id="MobiDB-lite"/>
    </source>
</evidence>
<gene>
    <name evidence="2" type="ORF">MFIFM68171_07351</name>
</gene>
<protein>
    <submittedName>
        <fullName evidence="2">Uncharacterized protein</fullName>
    </submittedName>
</protein>
<keyword evidence="3" id="KW-1185">Reference proteome</keyword>
<reference evidence="2 3" key="1">
    <citation type="submission" date="2024-09" db="EMBL/GenBank/DDBJ databases">
        <title>Itraconazole resistance in Madurella fahalii resulting from another homologue of gene encoding cytochrome P450 14-alpha sterol demethylase (CYP51).</title>
        <authorList>
            <person name="Yoshioka I."/>
            <person name="Fahal A.H."/>
            <person name="Kaneko S."/>
            <person name="Yaguchi T."/>
        </authorList>
    </citation>
    <scope>NUCLEOTIDE SEQUENCE [LARGE SCALE GENOMIC DNA]</scope>
    <source>
        <strain evidence="2 3">IFM 68171</strain>
    </source>
</reference>
<evidence type="ECO:0000313" key="2">
    <source>
        <dbReference type="EMBL" id="GAB1317141.1"/>
    </source>
</evidence>
<dbReference type="Proteomes" id="UP001628179">
    <property type="component" value="Unassembled WGS sequence"/>
</dbReference>
<evidence type="ECO:0000313" key="3">
    <source>
        <dbReference type="Proteomes" id="UP001628179"/>
    </source>
</evidence>
<sequence>MFTKLFKRTTNSQATAGQEDKSASNPAKKSFYRSFQDAKRGEISEEDVLKYTGKTKSQIGEWAKTQPGVAGNQAAGKLDMGAATGLGGSAAGEGYGGWGPNANAPTKFPPKQAETRDAH</sequence>
<accession>A0ABQ0GH92</accession>
<comment type="caution">
    <text evidence="2">The sequence shown here is derived from an EMBL/GenBank/DDBJ whole genome shotgun (WGS) entry which is preliminary data.</text>
</comment>
<organism evidence="2 3">
    <name type="scientific">Madurella fahalii</name>
    <dbReference type="NCBI Taxonomy" id="1157608"/>
    <lineage>
        <taxon>Eukaryota</taxon>
        <taxon>Fungi</taxon>
        <taxon>Dikarya</taxon>
        <taxon>Ascomycota</taxon>
        <taxon>Pezizomycotina</taxon>
        <taxon>Sordariomycetes</taxon>
        <taxon>Sordariomycetidae</taxon>
        <taxon>Sordariales</taxon>
        <taxon>Sordariales incertae sedis</taxon>
        <taxon>Madurella</taxon>
    </lineage>
</organism>
<proteinExistence type="predicted"/>
<dbReference type="GeneID" id="98178094"/>
<name>A0ABQ0GH92_9PEZI</name>
<dbReference type="RefSeq" id="XP_070918872.1">
    <property type="nucleotide sequence ID" value="XM_071062771.1"/>
</dbReference>
<feature type="region of interest" description="Disordered" evidence="1">
    <location>
        <begin position="1"/>
        <end position="29"/>
    </location>
</feature>
<dbReference type="EMBL" id="BAAFSV010000004">
    <property type="protein sequence ID" value="GAB1317141.1"/>
    <property type="molecule type" value="Genomic_DNA"/>
</dbReference>
<feature type="region of interest" description="Disordered" evidence="1">
    <location>
        <begin position="97"/>
        <end position="119"/>
    </location>
</feature>